<protein>
    <recommendedName>
        <fullName evidence="3">histidine kinase</fullName>
        <ecNumber evidence="3">2.7.13.3</ecNumber>
    </recommendedName>
</protein>
<comment type="subcellular location">
    <subcellularLocation>
        <location evidence="2">Membrane</location>
    </subcellularLocation>
</comment>
<keyword evidence="4" id="KW-0597">Phosphoprotein</keyword>
<dbReference type="InterPro" id="IPR003594">
    <property type="entry name" value="HATPase_dom"/>
</dbReference>
<evidence type="ECO:0000256" key="1">
    <source>
        <dbReference type="ARBA" id="ARBA00000085"/>
    </source>
</evidence>
<dbReference type="Pfam" id="PF02518">
    <property type="entry name" value="HATPase_c"/>
    <property type="match status" value="1"/>
</dbReference>
<sequence length="443" mass="46876">MRGSLRARLLTAASVVLAAFFTLTAVALERAFRHSAETALQERLRGEVYGLIAAADLDPAGRLRMPETPPDPRLSNPASGLYGAVEGPDGPIWRSPSQLGLAVPYPRGLASGAWRLGRVRAEDGRTLLVAALGILWEHPDGRLVPYTFAAAADLAALHAEVGAFRRTLWGWLTGVGLALLLAQGLILHWGLRPLARVAEEIRAIEAGRAAALSGEAPGELRPLTEAVNALLAHQRRQLERHRNALGDLAHSLKTPLALLRGAAEAGEPDLPHQVAAAVDRVNAIVEHQLRRAATAGRAPLAAPIPVAGAIGRLVATLDKVHRERGVRCEVRCEGEPRFRGEEGDLLEILGNLLDNAYKWSRGRVRVTARGDGALLLVVEDDGPGIPAAKRGEVLGRGVRADRRAPGHGIGLAMVADIVAAYGGAVEIGASAELGGARIDVRLP</sequence>
<dbReference type="SUPFAM" id="SSF55874">
    <property type="entry name" value="ATPase domain of HSP90 chaperone/DNA topoisomerase II/histidine kinase"/>
    <property type="match status" value="1"/>
</dbReference>
<keyword evidence="11" id="KW-0902">Two-component regulatory system</keyword>
<comment type="catalytic activity">
    <reaction evidence="1">
        <text>ATP + protein L-histidine = ADP + protein N-phospho-L-histidine.</text>
        <dbReference type="EC" id="2.7.13.3"/>
    </reaction>
</comment>
<dbReference type="Gene3D" id="3.30.565.10">
    <property type="entry name" value="Histidine kinase-like ATPase, C-terminal domain"/>
    <property type="match status" value="1"/>
</dbReference>
<dbReference type="InterPro" id="IPR005467">
    <property type="entry name" value="His_kinase_dom"/>
</dbReference>
<reference evidence="16 17" key="1">
    <citation type="submission" date="2018-11" db="EMBL/GenBank/DDBJ databases">
        <title>Genomic Encyclopedia of Type Strains, Phase IV (KMG-IV): sequencing the most valuable type-strain genomes for metagenomic binning, comparative biology and taxonomic classification.</title>
        <authorList>
            <person name="Goeker M."/>
        </authorList>
    </citation>
    <scope>NUCLEOTIDE SEQUENCE [LARGE SCALE GENOMIC DNA]</scope>
    <source>
        <strain evidence="16 17">DSM 100275</strain>
    </source>
</reference>
<dbReference type="OrthoDB" id="9809567at2"/>
<keyword evidence="6 13" id="KW-0812">Transmembrane</keyword>
<evidence type="ECO:0000256" key="9">
    <source>
        <dbReference type="ARBA" id="ARBA00022840"/>
    </source>
</evidence>
<evidence type="ECO:0000256" key="10">
    <source>
        <dbReference type="ARBA" id="ARBA00022989"/>
    </source>
</evidence>
<dbReference type="PROSITE" id="PS50109">
    <property type="entry name" value="HIS_KIN"/>
    <property type="match status" value="1"/>
</dbReference>
<dbReference type="CDD" id="cd16954">
    <property type="entry name" value="HATPase_PhoQ-like"/>
    <property type="match status" value="1"/>
</dbReference>
<evidence type="ECO:0000256" key="6">
    <source>
        <dbReference type="ARBA" id="ARBA00022692"/>
    </source>
</evidence>
<keyword evidence="9" id="KW-0067">ATP-binding</keyword>
<evidence type="ECO:0000256" key="3">
    <source>
        <dbReference type="ARBA" id="ARBA00012438"/>
    </source>
</evidence>
<dbReference type="InterPro" id="IPR058619">
    <property type="entry name" value="PhoQ/CarS-like_HATPase"/>
</dbReference>
<gene>
    <name evidence="16" type="ORF">EDC57_1985</name>
</gene>
<dbReference type="SUPFAM" id="SSF47384">
    <property type="entry name" value="Homodimeric domain of signal transducing histidine kinase"/>
    <property type="match status" value="1"/>
</dbReference>
<dbReference type="InterPro" id="IPR036890">
    <property type="entry name" value="HATPase_C_sf"/>
</dbReference>
<dbReference type="CDD" id="cd00082">
    <property type="entry name" value="HisKA"/>
    <property type="match status" value="1"/>
</dbReference>
<feature type="transmembrane region" description="Helical" evidence="13">
    <location>
        <begin position="168"/>
        <end position="191"/>
    </location>
</feature>
<evidence type="ECO:0000259" key="15">
    <source>
        <dbReference type="PROSITE" id="PS50885"/>
    </source>
</evidence>
<dbReference type="InterPro" id="IPR050428">
    <property type="entry name" value="TCS_sensor_his_kinase"/>
</dbReference>
<dbReference type="AlphaFoldDB" id="A0A3N1Y1R0"/>
<keyword evidence="17" id="KW-1185">Reference proteome</keyword>
<dbReference type="GO" id="GO:0005886">
    <property type="term" value="C:plasma membrane"/>
    <property type="evidence" value="ECO:0007669"/>
    <property type="project" value="TreeGrafter"/>
</dbReference>
<dbReference type="SMART" id="SM00387">
    <property type="entry name" value="HATPase_c"/>
    <property type="match status" value="1"/>
</dbReference>
<dbReference type="RefSeq" id="WP_123401678.1">
    <property type="nucleotide sequence ID" value="NZ_RJVI01000002.1"/>
</dbReference>
<dbReference type="InterPro" id="IPR003660">
    <property type="entry name" value="HAMP_dom"/>
</dbReference>
<evidence type="ECO:0000256" key="7">
    <source>
        <dbReference type="ARBA" id="ARBA00022741"/>
    </source>
</evidence>
<dbReference type="InterPro" id="IPR036097">
    <property type="entry name" value="HisK_dim/P_sf"/>
</dbReference>
<dbReference type="Proteomes" id="UP000276634">
    <property type="component" value="Unassembled WGS sequence"/>
</dbReference>
<keyword evidence="7" id="KW-0547">Nucleotide-binding</keyword>
<dbReference type="InterPro" id="IPR003661">
    <property type="entry name" value="HisK_dim/P_dom"/>
</dbReference>
<dbReference type="PRINTS" id="PR00344">
    <property type="entry name" value="BCTRLSENSOR"/>
</dbReference>
<evidence type="ECO:0000313" key="17">
    <source>
        <dbReference type="Proteomes" id="UP000276634"/>
    </source>
</evidence>
<keyword evidence="8 16" id="KW-0418">Kinase</keyword>
<name>A0A3N1Y1R0_9GAMM</name>
<dbReference type="EMBL" id="RJVI01000002">
    <property type="protein sequence ID" value="ROR32774.1"/>
    <property type="molecule type" value="Genomic_DNA"/>
</dbReference>
<evidence type="ECO:0000256" key="2">
    <source>
        <dbReference type="ARBA" id="ARBA00004370"/>
    </source>
</evidence>
<evidence type="ECO:0000256" key="5">
    <source>
        <dbReference type="ARBA" id="ARBA00022679"/>
    </source>
</evidence>
<evidence type="ECO:0000256" key="11">
    <source>
        <dbReference type="ARBA" id="ARBA00023012"/>
    </source>
</evidence>
<organism evidence="16 17">
    <name type="scientific">Inmirania thermothiophila</name>
    <dbReference type="NCBI Taxonomy" id="1750597"/>
    <lineage>
        <taxon>Bacteria</taxon>
        <taxon>Pseudomonadati</taxon>
        <taxon>Pseudomonadota</taxon>
        <taxon>Gammaproteobacteria</taxon>
        <taxon>Chromatiales</taxon>
        <taxon>Ectothiorhodospiraceae</taxon>
        <taxon>Inmirania</taxon>
    </lineage>
</organism>
<keyword evidence="12 13" id="KW-0472">Membrane</keyword>
<dbReference type="PANTHER" id="PTHR45436:SF4">
    <property type="entry name" value="SENSOR PROTEIN PHOQ"/>
    <property type="match status" value="1"/>
</dbReference>
<keyword evidence="5" id="KW-0808">Transferase</keyword>
<dbReference type="Gene3D" id="1.10.287.130">
    <property type="match status" value="1"/>
</dbReference>
<evidence type="ECO:0000259" key="14">
    <source>
        <dbReference type="PROSITE" id="PS50109"/>
    </source>
</evidence>
<feature type="domain" description="Histidine kinase" evidence="14">
    <location>
        <begin position="247"/>
        <end position="443"/>
    </location>
</feature>
<accession>A0A3N1Y1R0</accession>
<dbReference type="InterPro" id="IPR004358">
    <property type="entry name" value="Sig_transdc_His_kin-like_C"/>
</dbReference>
<dbReference type="PANTHER" id="PTHR45436">
    <property type="entry name" value="SENSOR HISTIDINE KINASE YKOH"/>
    <property type="match status" value="1"/>
</dbReference>
<dbReference type="EC" id="2.7.13.3" evidence="3"/>
<comment type="caution">
    <text evidence="16">The sequence shown here is derived from an EMBL/GenBank/DDBJ whole genome shotgun (WGS) entry which is preliminary data.</text>
</comment>
<keyword evidence="10 13" id="KW-1133">Transmembrane helix</keyword>
<evidence type="ECO:0000256" key="4">
    <source>
        <dbReference type="ARBA" id="ARBA00022553"/>
    </source>
</evidence>
<dbReference type="GO" id="GO:0000155">
    <property type="term" value="F:phosphorelay sensor kinase activity"/>
    <property type="evidence" value="ECO:0007669"/>
    <property type="project" value="InterPro"/>
</dbReference>
<dbReference type="GO" id="GO:0005524">
    <property type="term" value="F:ATP binding"/>
    <property type="evidence" value="ECO:0007669"/>
    <property type="project" value="UniProtKB-KW"/>
</dbReference>
<evidence type="ECO:0000313" key="16">
    <source>
        <dbReference type="EMBL" id="ROR32774.1"/>
    </source>
</evidence>
<evidence type="ECO:0000256" key="12">
    <source>
        <dbReference type="ARBA" id="ARBA00023136"/>
    </source>
</evidence>
<evidence type="ECO:0000256" key="8">
    <source>
        <dbReference type="ARBA" id="ARBA00022777"/>
    </source>
</evidence>
<dbReference type="PROSITE" id="PS50885">
    <property type="entry name" value="HAMP"/>
    <property type="match status" value="1"/>
</dbReference>
<proteinExistence type="predicted"/>
<feature type="domain" description="HAMP" evidence="15">
    <location>
        <begin position="188"/>
        <end position="239"/>
    </location>
</feature>
<evidence type="ECO:0000256" key="13">
    <source>
        <dbReference type="SAM" id="Phobius"/>
    </source>
</evidence>